<gene>
    <name evidence="2" type="ORF">FAZ95_04570</name>
</gene>
<evidence type="ECO:0000313" key="2">
    <source>
        <dbReference type="EMBL" id="QCP48530.1"/>
    </source>
</evidence>
<evidence type="ECO:0000259" key="1">
    <source>
        <dbReference type="Pfam" id="PF13609"/>
    </source>
</evidence>
<dbReference type="InterPro" id="IPR033900">
    <property type="entry name" value="Gram_neg_porin_domain"/>
</dbReference>
<evidence type="ECO:0000313" key="3">
    <source>
        <dbReference type="Proteomes" id="UP000298656"/>
    </source>
</evidence>
<dbReference type="GO" id="GO:0015288">
    <property type="term" value="F:porin activity"/>
    <property type="evidence" value="ECO:0007669"/>
    <property type="project" value="InterPro"/>
</dbReference>
<sequence>MSFGANYTHGPFSTAAVYSNEHDQAMSISTMGFTTFQGMPATTYTAGKVENMGAGLSYQFGNLLVHGLYTRVKLQTNGFSDTYQSYDAGANYQFTPFNTVPSPHGQSQLATRAHPRYFTVNV</sequence>
<dbReference type="GO" id="GO:0016020">
    <property type="term" value="C:membrane"/>
    <property type="evidence" value="ECO:0007669"/>
    <property type="project" value="InterPro"/>
</dbReference>
<accession>A0A4V1EGZ9</accession>
<keyword evidence="3" id="KW-1185">Reference proteome</keyword>
<feature type="domain" description="Porin" evidence="1">
    <location>
        <begin position="1"/>
        <end position="96"/>
    </location>
</feature>
<dbReference type="KEGG" id="tvl:FAZ95_04570"/>
<dbReference type="InterPro" id="IPR023614">
    <property type="entry name" value="Porin_dom_sf"/>
</dbReference>
<organism evidence="2 3">
    <name type="scientific">Trinickia violacea</name>
    <dbReference type="NCBI Taxonomy" id="2571746"/>
    <lineage>
        <taxon>Bacteria</taxon>
        <taxon>Pseudomonadati</taxon>
        <taxon>Pseudomonadota</taxon>
        <taxon>Betaproteobacteria</taxon>
        <taxon>Burkholderiales</taxon>
        <taxon>Burkholderiaceae</taxon>
        <taxon>Trinickia</taxon>
    </lineage>
</organism>
<dbReference type="AlphaFoldDB" id="A0A4V1EGZ9"/>
<name>A0A4V1EGZ9_9BURK</name>
<dbReference type="Gene3D" id="2.40.160.10">
    <property type="entry name" value="Porin"/>
    <property type="match status" value="1"/>
</dbReference>
<dbReference type="SUPFAM" id="SSF56935">
    <property type="entry name" value="Porins"/>
    <property type="match status" value="1"/>
</dbReference>
<reference evidence="2 3" key="1">
    <citation type="submission" date="2019-05" db="EMBL/GenBank/DDBJ databases">
        <title>Burkholderia sp. DHOD12, isolated from subtropical forest soil.</title>
        <authorList>
            <person name="Gao Z.-H."/>
            <person name="Qiu L.-H."/>
        </authorList>
    </citation>
    <scope>NUCLEOTIDE SEQUENCE [LARGE SCALE GENOMIC DNA]</scope>
    <source>
        <strain evidence="2 3">DHOD12</strain>
    </source>
</reference>
<proteinExistence type="predicted"/>
<dbReference type="Proteomes" id="UP000298656">
    <property type="component" value="Chromosome 1"/>
</dbReference>
<dbReference type="EMBL" id="CP040077">
    <property type="protein sequence ID" value="QCP48530.1"/>
    <property type="molecule type" value="Genomic_DNA"/>
</dbReference>
<dbReference type="OrthoDB" id="8982743at2"/>
<protein>
    <submittedName>
        <fullName evidence="2">Porin</fullName>
    </submittedName>
</protein>
<dbReference type="Pfam" id="PF13609">
    <property type="entry name" value="Porin_4"/>
    <property type="match status" value="1"/>
</dbReference>